<dbReference type="EMBL" id="VSRR010000846">
    <property type="protein sequence ID" value="MPC20207.1"/>
    <property type="molecule type" value="Genomic_DNA"/>
</dbReference>
<reference evidence="1 2" key="1">
    <citation type="submission" date="2019-05" db="EMBL/GenBank/DDBJ databases">
        <title>Another draft genome of Portunus trituberculatus and its Hox gene families provides insights of decapod evolution.</title>
        <authorList>
            <person name="Jeong J.-H."/>
            <person name="Song I."/>
            <person name="Kim S."/>
            <person name="Choi T."/>
            <person name="Kim D."/>
            <person name="Ryu S."/>
            <person name="Kim W."/>
        </authorList>
    </citation>
    <scope>NUCLEOTIDE SEQUENCE [LARGE SCALE GENOMIC DNA]</scope>
    <source>
        <tissue evidence="1">Muscle</tissue>
    </source>
</reference>
<name>A0A5B7DGA9_PORTR</name>
<protein>
    <submittedName>
        <fullName evidence="1">Uncharacterized protein</fullName>
    </submittedName>
</protein>
<sequence>MVASTGAQSSPVCQTHLVQVEEAQKHSTSQWAAHSDSISPFGSEAERLKGCNSPAPCIMTIADW</sequence>
<evidence type="ECO:0000313" key="2">
    <source>
        <dbReference type="Proteomes" id="UP000324222"/>
    </source>
</evidence>
<gene>
    <name evidence="1" type="ORF">E2C01_013142</name>
</gene>
<accession>A0A5B7DGA9</accession>
<proteinExistence type="predicted"/>
<dbReference type="AlphaFoldDB" id="A0A5B7DGA9"/>
<evidence type="ECO:0000313" key="1">
    <source>
        <dbReference type="EMBL" id="MPC20207.1"/>
    </source>
</evidence>
<dbReference type="Proteomes" id="UP000324222">
    <property type="component" value="Unassembled WGS sequence"/>
</dbReference>
<organism evidence="1 2">
    <name type="scientific">Portunus trituberculatus</name>
    <name type="common">Swimming crab</name>
    <name type="synonym">Neptunus trituberculatus</name>
    <dbReference type="NCBI Taxonomy" id="210409"/>
    <lineage>
        <taxon>Eukaryota</taxon>
        <taxon>Metazoa</taxon>
        <taxon>Ecdysozoa</taxon>
        <taxon>Arthropoda</taxon>
        <taxon>Crustacea</taxon>
        <taxon>Multicrustacea</taxon>
        <taxon>Malacostraca</taxon>
        <taxon>Eumalacostraca</taxon>
        <taxon>Eucarida</taxon>
        <taxon>Decapoda</taxon>
        <taxon>Pleocyemata</taxon>
        <taxon>Brachyura</taxon>
        <taxon>Eubrachyura</taxon>
        <taxon>Portunoidea</taxon>
        <taxon>Portunidae</taxon>
        <taxon>Portuninae</taxon>
        <taxon>Portunus</taxon>
    </lineage>
</organism>
<comment type="caution">
    <text evidence="1">The sequence shown here is derived from an EMBL/GenBank/DDBJ whole genome shotgun (WGS) entry which is preliminary data.</text>
</comment>
<keyword evidence="2" id="KW-1185">Reference proteome</keyword>